<reference evidence="9 10" key="1">
    <citation type="journal article" date="2021" name="Int. J. Syst. Evol. Microbiol.">
        <title>Reticulibacter mediterranei gen. nov., sp. nov., within the new family Reticulibacteraceae fam. nov., and Ktedonospora formicarum gen. nov., sp. nov., Ktedonobacter robiniae sp. nov., Dictyobacter formicarum sp. nov. and Dictyobacter arantiisoli sp. nov., belonging to the class Ktedonobacteria.</title>
        <authorList>
            <person name="Yabe S."/>
            <person name="Zheng Y."/>
            <person name="Wang C.M."/>
            <person name="Sakai Y."/>
            <person name="Abe K."/>
            <person name="Yokota A."/>
            <person name="Donadio S."/>
            <person name="Cavaletti L."/>
            <person name="Monciardini P."/>
        </authorList>
    </citation>
    <scope>NUCLEOTIDE SEQUENCE [LARGE SCALE GENOMIC DNA]</scope>
    <source>
        <strain evidence="9 10">SOSP1-30</strain>
    </source>
</reference>
<dbReference type="InterPro" id="IPR051788">
    <property type="entry name" value="MFS_Transporter"/>
</dbReference>
<name>A0ABQ3UL95_9CHLR</name>
<evidence type="ECO:0000256" key="2">
    <source>
        <dbReference type="ARBA" id="ARBA00008335"/>
    </source>
</evidence>
<feature type="transmembrane region" description="Helical" evidence="7">
    <location>
        <begin position="87"/>
        <end position="104"/>
    </location>
</feature>
<dbReference type="InterPro" id="IPR036259">
    <property type="entry name" value="MFS_trans_sf"/>
</dbReference>
<feature type="transmembrane region" description="Helical" evidence="7">
    <location>
        <begin position="222"/>
        <end position="245"/>
    </location>
</feature>
<evidence type="ECO:0000313" key="10">
    <source>
        <dbReference type="Proteomes" id="UP000654345"/>
    </source>
</evidence>
<dbReference type="InterPro" id="IPR020846">
    <property type="entry name" value="MFS_dom"/>
</dbReference>
<accession>A0ABQ3UL95</accession>
<comment type="subcellular location">
    <subcellularLocation>
        <location evidence="1">Cell membrane</location>
        <topology evidence="1">Multi-pass membrane protein</topology>
    </subcellularLocation>
</comment>
<organism evidence="9 10">
    <name type="scientific">Ktedonobacter robiniae</name>
    <dbReference type="NCBI Taxonomy" id="2778365"/>
    <lineage>
        <taxon>Bacteria</taxon>
        <taxon>Bacillati</taxon>
        <taxon>Chloroflexota</taxon>
        <taxon>Ktedonobacteria</taxon>
        <taxon>Ktedonobacterales</taxon>
        <taxon>Ktedonobacteraceae</taxon>
        <taxon>Ktedonobacter</taxon>
    </lineage>
</organism>
<keyword evidence="10" id="KW-1185">Reference proteome</keyword>
<dbReference type="PANTHER" id="PTHR23514">
    <property type="entry name" value="BYPASS OF STOP CODON PROTEIN 6"/>
    <property type="match status" value="1"/>
</dbReference>
<comment type="similarity">
    <text evidence="2">Belongs to the major facilitator superfamily.</text>
</comment>
<feature type="transmembrane region" description="Helical" evidence="7">
    <location>
        <begin position="313"/>
        <end position="332"/>
    </location>
</feature>
<comment type="caution">
    <text evidence="9">The sequence shown here is derived from an EMBL/GenBank/DDBJ whole genome shotgun (WGS) entry which is preliminary data.</text>
</comment>
<feature type="transmembrane region" description="Helical" evidence="7">
    <location>
        <begin position="289"/>
        <end position="307"/>
    </location>
</feature>
<dbReference type="PROSITE" id="PS50850">
    <property type="entry name" value="MFS"/>
    <property type="match status" value="1"/>
</dbReference>
<keyword evidence="5 7" id="KW-1133">Transmembrane helix</keyword>
<evidence type="ECO:0000256" key="7">
    <source>
        <dbReference type="SAM" id="Phobius"/>
    </source>
</evidence>
<dbReference type="RefSeq" id="WP_201370265.1">
    <property type="nucleotide sequence ID" value="NZ_BNJG01000001.1"/>
</dbReference>
<keyword evidence="6 7" id="KW-0472">Membrane</keyword>
<feature type="transmembrane region" description="Helical" evidence="7">
    <location>
        <begin position="344"/>
        <end position="366"/>
    </location>
</feature>
<feature type="domain" description="Major facilitator superfamily (MFS) profile" evidence="8">
    <location>
        <begin position="21"/>
        <end position="401"/>
    </location>
</feature>
<feature type="transmembrane region" description="Helical" evidence="7">
    <location>
        <begin position="173"/>
        <end position="193"/>
    </location>
</feature>
<dbReference type="Gene3D" id="1.20.1250.20">
    <property type="entry name" value="MFS general substrate transporter like domains"/>
    <property type="match status" value="2"/>
</dbReference>
<feature type="transmembrane region" description="Helical" evidence="7">
    <location>
        <begin position="20"/>
        <end position="43"/>
    </location>
</feature>
<evidence type="ECO:0000313" key="9">
    <source>
        <dbReference type="EMBL" id="GHO53435.1"/>
    </source>
</evidence>
<gene>
    <name evidence="9" type="ORF">KSB_19100</name>
</gene>
<protein>
    <submittedName>
        <fullName evidence="9">MFS transporter</fullName>
    </submittedName>
</protein>
<feature type="transmembrane region" description="Helical" evidence="7">
    <location>
        <begin position="145"/>
        <end position="167"/>
    </location>
</feature>
<proteinExistence type="inferred from homology"/>
<evidence type="ECO:0000256" key="4">
    <source>
        <dbReference type="ARBA" id="ARBA00022692"/>
    </source>
</evidence>
<evidence type="ECO:0000256" key="3">
    <source>
        <dbReference type="ARBA" id="ARBA00022448"/>
    </source>
</evidence>
<evidence type="ECO:0000256" key="5">
    <source>
        <dbReference type="ARBA" id="ARBA00022989"/>
    </source>
</evidence>
<dbReference type="PANTHER" id="PTHR23514:SF3">
    <property type="entry name" value="BYPASS OF STOP CODON PROTEIN 6"/>
    <property type="match status" value="1"/>
</dbReference>
<evidence type="ECO:0000259" key="8">
    <source>
        <dbReference type="PROSITE" id="PS50850"/>
    </source>
</evidence>
<evidence type="ECO:0000256" key="1">
    <source>
        <dbReference type="ARBA" id="ARBA00004651"/>
    </source>
</evidence>
<dbReference type="Pfam" id="PF07690">
    <property type="entry name" value="MFS_1"/>
    <property type="match status" value="1"/>
</dbReference>
<dbReference type="SUPFAM" id="SSF103473">
    <property type="entry name" value="MFS general substrate transporter"/>
    <property type="match status" value="1"/>
</dbReference>
<evidence type="ECO:0000256" key="6">
    <source>
        <dbReference type="ARBA" id="ARBA00023136"/>
    </source>
</evidence>
<feature type="transmembrane region" description="Helical" evidence="7">
    <location>
        <begin position="55"/>
        <end position="75"/>
    </location>
</feature>
<dbReference type="InterPro" id="IPR011701">
    <property type="entry name" value="MFS"/>
</dbReference>
<sequence length="407" mass="43822">MISTDQTTPNTRRTPSSFALHIAIAFFLILLIGANDGAFGVLLPHVRIHYALNNSVVSLIFLFSTLGYLSAAFSNGLIIEKIGKERALMTGAGLLILGAVLISLQPFFFLLLPCVLILGFGIAMLDAGLNTFIASLPRSSALLNYFHAFYGIGAWLGPLTATGLFALRQNWNVIYMLWAGAGLLGILCLWLILRRTPITAPVEGTNEEGQGNVLVQALKLRVVWFAALFLLFYVGAEVTLGAWSYSFLTEERHGDVVLMGTLVSGYWFGLTAGRVALAHLIQRLGAKRVILICLGGFVGSLLLVWLIPSAIYAAIGLFVAGFSLGPMFPTTISIMSDLVPSRLLASSIGFLASLGSMGAALFPWLTGNIAQLLGLWALLPFVILLALLMIVFWLFLHSSAPAALHIK</sequence>
<keyword evidence="4 7" id="KW-0812">Transmembrane</keyword>
<dbReference type="Proteomes" id="UP000654345">
    <property type="component" value="Unassembled WGS sequence"/>
</dbReference>
<dbReference type="EMBL" id="BNJG01000001">
    <property type="protein sequence ID" value="GHO53435.1"/>
    <property type="molecule type" value="Genomic_DNA"/>
</dbReference>
<feature type="transmembrane region" description="Helical" evidence="7">
    <location>
        <begin position="257"/>
        <end position="277"/>
    </location>
</feature>
<keyword evidence="3" id="KW-0813">Transport</keyword>
<feature type="transmembrane region" description="Helical" evidence="7">
    <location>
        <begin position="372"/>
        <end position="396"/>
    </location>
</feature>